<evidence type="ECO:0000313" key="6">
    <source>
        <dbReference type="Proteomes" id="UP001148838"/>
    </source>
</evidence>
<dbReference type="PANTHER" id="PTHR47966:SF69">
    <property type="entry name" value="PEPTIDASE A1 DOMAIN-CONTAINING PROTEIN"/>
    <property type="match status" value="1"/>
</dbReference>
<reference evidence="5 6" key="1">
    <citation type="journal article" date="2022" name="Allergy">
        <title>Genome assembly and annotation of Periplaneta americana reveal a comprehensive cockroach allergen profile.</title>
        <authorList>
            <person name="Wang L."/>
            <person name="Xiong Q."/>
            <person name="Saelim N."/>
            <person name="Wang L."/>
            <person name="Nong W."/>
            <person name="Wan A.T."/>
            <person name="Shi M."/>
            <person name="Liu X."/>
            <person name="Cao Q."/>
            <person name="Hui J.H.L."/>
            <person name="Sookrung N."/>
            <person name="Leung T.F."/>
            <person name="Tungtrongchitr A."/>
            <person name="Tsui S.K.W."/>
        </authorList>
    </citation>
    <scope>NUCLEOTIDE SEQUENCE [LARGE SCALE GENOMIC DNA]</scope>
    <source>
        <strain evidence="5">PWHHKU_190912</strain>
    </source>
</reference>
<evidence type="ECO:0000256" key="1">
    <source>
        <dbReference type="ARBA" id="ARBA00007447"/>
    </source>
</evidence>
<evidence type="ECO:0000313" key="5">
    <source>
        <dbReference type="EMBL" id="KAJ4443263.1"/>
    </source>
</evidence>
<dbReference type="SUPFAM" id="SSF50630">
    <property type="entry name" value="Acid proteases"/>
    <property type="match status" value="2"/>
</dbReference>
<dbReference type="PROSITE" id="PS51767">
    <property type="entry name" value="PEPTIDASE_A1"/>
    <property type="match status" value="1"/>
</dbReference>
<feature type="region of interest" description="Disordered" evidence="2">
    <location>
        <begin position="263"/>
        <end position="298"/>
    </location>
</feature>
<evidence type="ECO:0000259" key="4">
    <source>
        <dbReference type="PROSITE" id="PS51767"/>
    </source>
</evidence>
<dbReference type="InterPro" id="IPR001461">
    <property type="entry name" value="Aspartic_peptidase_A1"/>
</dbReference>
<protein>
    <recommendedName>
        <fullName evidence="4">Peptidase A1 domain-containing protein</fullName>
    </recommendedName>
</protein>
<comment type="similarity">
    <text evidence="1">Belongs to the peptidase A1 family.</text>
</comment>
<proteinExistence type="inferred from homology"/>
<comment type="caution">
    <text evidence="5">The sequence shown here is derived from an EMBL/GenBank/DDBJ whole genome shotgun (WGS) entry which is preliminary data.</text>
</comment>
<dbReference type="InterPro" id="IPR034164">
    <property type="entry name" value="Pepsin-like_dom"/>
</dbReference>
<keyword evidence="6" id="KW-1185">Reference proteome</keyword>
<organism evidence="5 6">
    <name type="scientific">Periplaneta americana</name>
    <name type="common">American cockroach</name>
    <name type="synonym">Blatta americana</name>
    <dbReference type="NCBI Taxonomy" id="6978"/>
    <lineage>
        <taxon>Eukaryota</taxon>
        <taxon>Metazoa</taxon>
        <taxon>Ecdysozoa</taxon>
        <taxon>Arthropoda</taxon>
        <taxon>Hexapoda</taxon>
        <taxon>Insecta</taxon>
        <taxon>Pterygota</taxon>
        <taxon>Neoptera</taxon>
        <taxon>Polyneoptera</taxon>
        <taxon>Dictyoptera</taxon>
        <taxon>Blattodea</taxon>
        <taxon>Blattoidea</taxon>
        <taxon>Blattidae</taxon>
        <taxon>Blattinae</taxon>
        <taxon>Periplaneta</taxon>
    </lineage>
</organism>
<dbReference type="InterPro" id="IPR033121">
    <property type="entry name" value="PEPTIDASE_A1"/>
</dbReference>
<dbReference type="InterPro" id="IPR021109">
    <property type="entry name" value="Peptidase_aspartic_dom_sf"/>
</dbReference>
<name>A0ABQ8T9S5_PERAM</name>
<sequence length="576" mass="63475">MSACGLCLTLILALGATEGLIRVPLTRVQKGQSLQARDGTNVALTNVNNIMYLAEILVGAQQQPFKVQVDTGSSNLFIPSPNSDSCGTFNNFQCQNYVSNEDITLKYGSNAVQGPECEDTVTIGGIPVQNQYFTVVDSCNASLQGGLEGIMGVGFSSTAENFVSLYGETVQPAPVLVNIFNQQPDQEQVFSLYLSKLYGDKLKINGQMFDVEFCLENLNHKELGTMKEEIRNIIAKHTMGELFQKLEGGEVIIQERIASDGMNQSASNMNQEERPATRGMHSSATAADEDVNKQLKKKQETCTEIMMTTSVRQGRTEGRHTGARTVKRVVVITEDVQNVHLLLEYRPHIDVSLTCELDPKLQEYCVCPQNMPQFDSEGISNQAPETNKPMILNGPTSRNREGSDQEVCVRLPRKSVYKYMVSNLPITNDTGPHVEGEPHLVMRWNSCTDDSQGQSELTIGGIDPKHYTGNLVFADLVPNSFSLVQQWQVNIQGFSVGGKDVGECGISSCTVVIDSGTSLITIPYQEYDALIYALQTMTQDISNLQPIVVTIQGQQFVINPADYTTRRHKQATLQPF</sequence>
<dbReference type="Proteomes" id="UP001148838">
    <property type="component" value="Unassembled WGS sequence"/>
</dbReference>
<dbReference type="EMBL" id="JAJSOF020000013">
    <property type="protein sequence ID" value="KAJ4443263.1"/>
    <property type="molecule type" value="Genomic_DNA"/>
</dbReference>
<evidence type="ECO:0000256" key="2">
    <source>
        <dbReference type="SAM" id="MobiDB-lite"/>
    </source>
</evidence>
<dbReference type="Pfam" id="PF00026">
    <property type="entry name" value="Asp"/>
    <property type="match status" value="2"/>
</dbReference>
<feature type="chain" id="PRO_5046340323" description="Peptidase A1 domain-containing protein" evidence="3">
    <location>
        <begin position="20"/>
        <end position="576"/>
    </location>
</feature>
<evidence type="ECO:0000256" key="3">
    <source>
        <dbReference type="SAM" id="SignalP"/>
    </source>
</evidence>
<dbReference type="Gene3D" id="2.40.70.10">
    <property type="entry name" value="Acid Proteases"/>
    <property type="match status" value="2"/>
</dbReference>
<dbReference type="InterPro" id="IPR001969">
    <property type="entry name" value="Aspartic_peptidase_AS"/>
</dbReference>
<feature type="region of interest" description="Disordered" evidence="2">
    <location>
        <begin position="379"/>
        <end position="405"/>
    </location>
</feature>
<accession>A0ABQ8T9S5</accession>
<dbReference type="PANTHER" id="PTHR47966">
    <property type="entry name" value="BETA-SITE APP-CLEAVING ENZYME, ISOFORM A-RELATED"/>
    <property type="match status" value="1"/>
</dbReference>
<gene>
    <name evidence="5" type="ORF">ANN_04931</name>
</gene>
<keyword evidence="3" id="KW-0732">Signal</keyword>
<feature type="domain" description="Peptidase A1" evidence="4">
    <location>
        <begin position="52"/>
        <end position="195"/>
    </location>
</feature>
<dbReference type="CDD" id="cd05471">
    <property type="entry name" value="pepsin_like"/>
    <property type="match status" value="2"/>
</dbReference>
<dbReference type="PROSITE" id="PS00141">
    <property type="entry name" value="ASP_PROTEASE"/>
    <property type="match status" value="1"/>
</dbReference>
<feature type="signal peptide" evidence="3">
    <location>
        <begin position="1"/>
        <end position="19"/>
    </location>
</feature>